<organism evidence="1 2">
    <name type="scientific">Eubacterium pyruvativorans</name>
    <dbReference type="NCBI Taxonomy" id="155865"/>
    <lineage>
        <taxon>Bacteria</taxon>
        <taxon>Bacillati</taxon>
        <taxon>Bacillota</taxon>
        <taxon>Clostridia</taxon>
        <taxon>Eubacteriales</taxon>
        <taxon>Eubacteriaceae</taxon>
        <taxon>Eubacterium</taxon>
    </lineage>
</organism>
<dbReference type="InterPro" id="IPR036163">
    <property type="entry name" value="HMA_dom_sf"/>
</dbReference>
<dbReference type="RefSeq" id="WP_090471027.1">
    <property type="nucleotide sequence ID" value="NZ_FOWF01000010.1"/>
</dbReference>
<dbReference type="Gene3D" id="3.30.70.100">
    <property type="match status" value="1"/>
</dbReference>
<dbReference type="InterPro" id="IPR006121">
    <property type="entry name" value="HMA_dom"/>
</dbReference>
<dbReference type="EMBL" id="FPBT01000009">
    <property type="protein sequence ID" value="SFU52411.1"/>
    <property type="molecule type" value="Genomic_DNA"/>
</dbReference>
<dbReference type="OrthoDB" id="9813965at2"/>
<accession>A0A1I7GVG8</accession>
<dbReference type="CDD" id="cd00371">
    <property type="entry name" value="HMA"/>
    <property type="match status" value="1"/>
</dbReference>
<name>A0A1I7GVG8_9FIRM</name>
<sequence>MFRNEVKIEGMMCGMCESHIADELRKAFPDAKKIKASRRKNNAVFQTGEPVDPQVVQDVIEKTGYHYLGFSSVEK</sequence>
<evidence type="ECO:0000313" key="2">
    <source>
        <dbReference type="Proteomes" id="UP000198817"/>
    </source>
</evidence>
<proteinExistence type="predicted"/>
<gene>
    <name evidence="1" type="ORF">SAMN05216508_10972</name>
</gene>
<reference evidence="1 2" key="1">
    <citation type="submission" date="2016-10" db="EMBL/GenBank/DDBJ databases">
        <authorList>
            <person name="de Groot N.N."/>
        </authorList>
    </citation>
    <scope>NUCLEOTIDE SEQUENCE [LARGE SCALE GENOMIC DNA]</scope>
    <source>
        <strain evidence="1 2">KHGC13</strain>
    </source>
</reference>
<protein>
    <submittedName>
        <fullName evidence="1">Copper chaperone CopZ</fullName>
    </submittedName>
</protein>
<dbReference type="GO" id="GO:0046872">
    <property type="term" value="F:metal ion binding"/>
    <property type="evidence" value="ECO:0007669"/>
    <property type="project" value="InterPro"/>
</dbReference>
<dbReference type="AlphaFoldDB" id="A0A1I7GVG8"/>
<dbReference type="SUPFAM" id="SSF55008">
    <property type="entry name" value="HMA, heavy metal-associated domain"/>
    <property type="match status" value="1"/>
</dbReference>
<keyword evidence="2" id="KW-1185">Reference proteome</keyword>
<dbReference type="Proteomes" id="UP000198817">
    <property type="component" value="Unassembled WGS sequence"/>
</dbReference>
<evidence type="ECO:0000313" key="1">
    <source>
        <dbReference type="EMBL" id="SFU52411.1"/>
    </source>
</evidence>
<dbReference type="STRING" id="155865.SAMN05216515_11072"/>